<dbReference type="GO" id="GO:0005886">
    <property type="term" value="C:plasma membrane"/>
    <property type="evidence" value="ECO:0007669"/>
    <property type="project" value="UniProtKB-SubCell"/>
</dbReference>
<evidence type="ECO:0000256" key="3">
    <source>
        <dbReference type="ARBA" id="ARBA00022475"/>
    </source>
</evidence>
<gene>
    <name evidence="15" type="ORF">AWB85_21335</name>
</gene>
<dbReference type="NCBIfam" id="TIGR03921">
    <property type="entry name" value="T7SS_mycosin"/>
    <property type="match status" value="1"/>
</dbReference>
<evidence type="ECO:0000256" key="1">
    <source>
        <dbReference type="ARBA" id="ARBA00004162"/>
    </source>
</evidence>
<name>A0A179VE66_9MYCO</name>
<dbReference type="InterPro" id="IPR000209">
    <property type="entry name" value="Peptidase_S8/S53_dom"/>
</dbReference>
<dbReference type="PANTHER" id="PTHR42884:SF14">
    <property type="entry name" value="NEUROENDOCRINE CONVERTASE 1"/>
    <property type="match status" value="1"/>
</dbReference>
<feature type="active site" description="Charge relay system" evidence="11">
    <location>
        <position position="107"/>
    </location>
</feature>
<evidence type="ECO:0000256" key="8">
    <source>
        <dbReference type="ARBA" id="ARBA00022825"/>
    </source>
</evidence>
<dbReference type="PRINTS" id="PR00723">
    <property type="entry name" value="SUBTILISIN"/>
</dbReference>
<feature type="signal peptide" evidence="13">
    <location>
        <begin position="1"/>
        <end position="29"/>
    </location>
</feature>
<dbReference type="PROSITE" id="PS00138">
    <property type="entry name" value="SUBTILASE_SER"/>
    <property type="match status" value="1"/>
</dbReference>
<reference evidence="15 16" key="1">
    <citation type="submission" date="2016-01" db="EMBL/GenBank/DDBJ databases">
        <title>Mycobacterium immunogenum strain CD11_6 genome sequencing and assembly.</title>
        <authorList>
            <person name="Kaur G."/>
            <person name="Nair G.R."/>
            <person name="Mayilraj S."/>
        </authorList>
    </citation>
    <scope>NUCLEOTIDE SEQUENCE [LARGE SCALE GENOMIC DNA]</scope>
    <source>
        <strain evidence="15 16">CD11-6</strain>
    </source>
</reference>
<dbReference type="InterPro" id="IPR036852">
    <property type="entry name" value="Peptidase_S8/S53_dom_sf"/>
</dbReference>
<evidence type="ECO:0000313" key="15">
    <source>
        <dbReference type="EMBL" id="OAT69311.1"/>
    </source>
</evidence>
<feature type="transmembrane region" description="Helical" evidence="12">
    <location>
        <begin position="448"/>
        <end position="466"/>
    </location>
</feature>
<keyword evidence="8 11" id="KW-0720">Serine protease</keyword>
<organism evidence="15 16">
    <name type="scientific">Mycobacteroides immunogenum</name>
    <dbReference type="NCBI Taxonomy" id="83262"/>
    <lineage>
        <taxon>Bacteria</taxon>
        <taxon>Bacillati</taxon>
        <taxon>Actinomycetota</taxon>
        <taxon>Actinomycetes</taxon>
        <taxon>Mycobacteriales</taxon>
        <taxon>Mycobacteriaceae</taxon>
        <taxon>Mycobacteroides</taxon>
    </lineage>
</organism>
<evidence type="ECO:0000256" key="7">
    <source>
        <dbReference type="ARBA" id="ARBA00022801"/>
    </source>
</evidence>
<evidence type="ECO:0000259" key="14">
    <source>
        <dbReference type="Pfam" id="PF00082"/>
    </source>
</evidence>
<feature type="active site" description="Charge relay system" evidence="11">
    <location>
        <position position="358"/>
    </location>
</feature>
<keyword evidence="5 12" id="KW-0812">Transmembrane</keyword>
<dbReference type="GO" id="GO:0016485">
    <property type="term" value="P:protein processing"/>
    <property type="evidence" value="ECO:0007669"/>
    <property type="project" value="TreeGrafter"/>
</dbReference>
<dbReference type="InterPro" id="IPR015500">
    <property type="entry name" value="Peptidase_S8_subtilisin-rel"/>
</dbReference>
<evidence type="ECO:0000256" key="10">
    <source>
        <dbReference type="ARBA" id="ARBA00023136"/>
    </source>
</evidence>
<evidence type="ECO:0000256" key="5">
    <source>
        <dbReference type="ARBA" id="ARBA00022692"/>
    </source>
</evidence>
<evidence type="ECO:0000256" key="4">
    <source>
        <dbReference type="ARBA" id="ARBA00022670"/>
    </source>
</evidence>
<dbReference type="InterPro" id="IPR022398">
    <property type="entry name" value="Peptidase_S8_His-AS"/>
</dbReference>
<keyword evidence="10 12" id="KW-0472">Membrane</keyword>
<proteinExistence type="inferred from homology"/>
<accession>A0A179VE66</accession>
<dbReference type="Pfam" id="PF00082">
    <property type="entry name" value="Peptidase_S8"/>
    <property type="match status" value="1"/>
</dbReference>
<dbReference type="InterPro" id="IPR023828">
    <property type="entry name" value="Peptidase_S8_Ser-AS"/>
</dbReference>
<evidence type="ECO:0000256" key="12">
    <source>
        <dbReference type="SAM" id="Phobius"/>
    </source>
</evidence>
<evidence type="ECO:0000256" key="9">
    <source>
        <dbReference type="ARBA" id="ARBA00022989"/>
    </source>
</evidence>
<dbReference type="AlphaFoldDB" id="A0A179VE66"/>
<sequence>MTRHLIGLRTAALAAVLGLLLLSAPPAAAVPFPIADPAALPAAAPPAPPADGMRQNGKCIVNGALPGFDPAMVPPSQAMMNLPDAWKASVNPAGGARGSGVTVVVIDSGVARQPRLPNLSGGGDYIEAGDGLVDCDGHGTAVAGIIGAAPGPDGFSGVAPDAKLISIRQSSAQFSPKTPPGGDPTVARTAGNVGTLAQAIRTGADLAPHGVMNISAIDCFPVVKNVDQAALGAALHYAATEKDVVVVAAAGNTGGGGELGAQGNCESNPLMDPKHPEDPRNWAGATSISTPSYWQPYVLSVASLTPTGQPSAFSMAGPWVGIAAPGEQIVSLGNGPDSGLINGQPSNKEPLVPINGTSFAAPYVAGTAALVRSKFPDLNWHQVINRLVASAHNAARAPSNQVGAGVLDPVAALTWDIPNAEELPAHMPVIRVAPPAPAPRDDPWPRRIAIGVGTLAVASVLIVMAVKGIRRDDST</sequence>
<keyword evidence="6 13" id="KW-0732">Signal</keyword>
<dbReference type="RefSeq" id="WP_064628785.1">
    <property type="nucleotide sequence ID" value="NZ_LQYE01000007.1"/>
</dbReference>
<keyword evidence="3" id="KW-1003">Cell membrane</keyword>
<feature type="active site" description="Charge relay system" evidence="11">
    <location>
        <position position="138"/>
    </location>
</feature>
<evidence type="ECO:0000256" key="11">
    <source>
        <dbReference type="PROSITE-ProRule" id="PRU01240"/>
    </source>
</evidence>
<evidence type="ECO:0000256" key="13">
    <source>
        <dbReference type="SAM" id="SignalP"/>
    </source>
</evidence>
<dbReference type="Gene3D" id="3.40.50.200">
    <property type="entry name" value="Peptidase S8/S53 domain"/>
    <property type="match status" value="1"/>
</dbReference>
<evidence type="ECO:0000313" key="16">
    <source>
        <dbReference type="Proteomes" id="UP000186919"/>
    </source>
</evidence>
<dbReference type="PANTHER" id="PTHR42884">
    <property type="entry name" value="PROPROTEIN CONVERTASE SUBTILISIN/KEXIN-RELATED"/>
    <property type="match status" value="1"/>
</dbReference>
<keyword evidence="4 11" id="KW-0645">Protease</keyword>
<dbReference type="Proteomes" id="UP000186919">
    <property type="component" value="Unassembled WGS sequence"/>
</dbReference>
<evidence type="ECO:0000256" key="2">
    <source>
        <dbReference type="ARBA" id="ARBA00011073"/>
    </source>
</evidence>
<dbReference type="InterPro" id="IPR023834">
    <property type="entry name" value="T7SS_pept_S8A_mycosin"/>
</dbReference>
<keyword evidence="7 11" id="KW-0378">Hydrolase</keyword>
<feature type="chain" id="PRO_5008107964" evidence="13">
    <location>
        <begin position="30"/>
        <end position="475"/>
    </location>
</feature>
<dbReference type="SUPFAM" id="SSF52743">
    <property type="entry name" value="Subtilisin-like"/>
    <property type="match status" value="1"/>
</dbReference>
<dbReference type="PROSITE" id="PS00137">
    <property type="entry name" value="SUBTILASE_HIS"/>
    <property type="match status" value="1"/>
</dbReference>
<comment type="subcellular location">
    <subcellularLocation>
        <location evidence="1">Cell membrane</location>
        <topology evidence="1">Single-pass membrane protein</topology>
    </subcellularLocation>
</comment>
<dbReference type="EMBL" id="LQYE01000007">
    <property type="protein sequence ID" value="OAT69311.1"/>
    <property type="molecule type" value="Genomic_DNA"/>
</dbReference>
<feature type="domain" description="Peptidase S8/S53" evidence="14">
    <location>
        <begin position="98"/>
        <end position="405"/>
    </location>
</feature>
<dbReference type="PROSITE" id="PS51892">
    <property type="entry name" value="SUBTILASE"/>
    <property type="match status" value="1"/>
</dbReference>
<comment type="caution">
    <text evidence="15">The sequence shown here is derived from an EMBL/GenBank/DDBJ whole genome shotgun (WGS) entry which is preliminary data.</text>
</comment>
<dbReference type="GO" id="GO:0004252">
    <property type="term" value="F:serine-type endopeptidase activity"/>
    <property type="evidence" value="ECO:0007669"/>
    <property type="project" value="UniProtKB-UniRule"/>
</dbReference>
<protein>
    <submittedName>
        <fullName evidence="15">Subtilase</fullName>
    </submittedName>
</protein>
<evidence type="ECO:0000256" key="6">
    <source>
        <dbReference type="ARBA" id="ARBA00022729"/>
    </source>
</evidence>
<comment type="similarity">
    <text evidence="2 11">Belongs to the peptidase S8 family.</text>
</comment>
<keyword evidence="9 12" id="KW-1133">Transmembrane helix</keyword>